<keyword evidence="2" id="KW-0408">Iron</keyword>
<dbReference type="SUPFAM" id="SSF48264">
    <property type="entry name" value="Cytochrome P450"/>
    <property type="match status" value="1"/>
</dbReference>
<dbReference type="InterPro" id="IPR002397">
    <property type="entry name" value="Cyt_P450_B"/>
</dbReference>
<dbReference type="Gene3D" id="1.10.630.10">
    <property type="entry name" value="Cytochrome P450"/>
    <property type="match status" value="1"/>
</dbReference>
<dbReference type="PRINTS" id="PR00359">
    <property type="entry name" value="BP450"/>
</dbReference>
<name>A0A2W1LMK6_9BACL</name>
<dbReference type="PANTHER" id="PTHR46696">
    <property type="entry name" value="P450, PUTATIVE (EUROFUNG)-RELATED"/>
    <property type="match status" value="1"/>
</dbReference>
<keyword evidence="2" id="KW-0503">Monooxygenase</keyword>
<dbReference type="GO" id="GO:0020037">
    <property type="term" value="F:heme binding"/>
    <property type="evidence" value="ECO:0007669"/>
    <property type="project" value="InterPro"/>
</dbReference>
<dbReference type="PRINTS" id="PR00385">
    <property type="entry name" value="P450"/>
</dbReference>
<accession>A0A2W1LMK6</accession>
<reference evidence="3 4" key="1">
    <citation type="submission" date="2018-06" db="EMBL/GenBank/DDBJ databases">
        <title>Paenibacillus imtechensis sp. nov.</title>
        <authorList>
            <person name="Pinnaka A.K."/>
            <person name="Singh H."/>
            <person name="Kaur M."/>
        </authorList>
    </citation>
    <scope>NUCLEOTIDE SEQUENCE [LARGE SCALE GENOMIC DNA]</scope>
    <source>
        <strain evidence="3 4">SMB1</strain>
    </source>
</reference>
<keyword evidence="4" id="KW-1185">Reference proteome</keyword>
<keyword evidence="2" id="KW-0479">Metal-binding</keyword>
<keyword evidence="2" id="KW-0560">Oxidoreductase</keyword>
<evidence type="ECO:0000313" key="4">
    <source>
        <dbReference type="Proteomes" id="UP000249522"/>
    </source>
</evidence>
<comment type="caution">
    <text evidence="3">The sequence shown here is derived from an EMBL/GenBank/DDBJ whole genome shotgun (WGS) entry which is preliminary data.</text>
</comment>
<evidence type="ECO:0000256" key="2">
    <source>
        <dbReference type="RuleBase" id="RU000461"/>
    </source>
</evidence>
<dbReference type="Proteomes" id="UP000249522">
    <property type="component" value="Unassembled WGS sequence"/>
</dbReference>
<dbReference type="GO" id="GO:0016705">
    <property type="term" value="F:oxidoreductase activity, acting on paired donors, with incorporation or reduction of molecular oxygen"/>
    <property type="evidence" value="ECO:0007669"/>
    <property type="project" value="InterPro"/>
</dbReference>
<dbReference type="EMBL" id="QKRB01000044">
    <property type="protein sequence ID" value="PZD95674.1"/>
    <property type="molecule type" value="Genomic_DNA"/>
</dbReference>
<dbReference type="InterPro" id="IPR001128">
    <property type="entry name" value="Cyt_P450"/>
</dbReference>
<evidence type="ECO:0000256" key="1">
    <source>
        <dbReference type="ARBA" id="ARBA00010617"/>
    </source>
</evidence>
<dbReference type="GO" id="GO:0004497">
    <property type="term" value="F:monooxygenase activity"/>
    <property type="evidence" value="ECO:0007669"/>
    <property type="project" value="UniProtKB-KW"/>
</dbReference>
<dbReference type="NCBIfam" id="TIGR04538">
    <property type="entry name" value="P450_cycloAA_1"/>
    <property type="match status" value="1"/>
</dbReference>
<proteinExistence type="inferred from homology"/>
<dbReference type="RefSeq" id="WP_111147304.1">
    <property type="nucleotide sequence ID" value="NZ_QKRB01000044.1"/>
</dbReference>
<sequence length="415" mass="46841">MKASIRSFSVLSDEFARNPYDYFAFLRESDPVHYEESVDGYFISRYEDVRYVLQHPEIFTTRSLTKRAEPVMRGPVLAQMKGKEHTAKRRIVMRGFSGHTLREHQIHLIKHNAERLLLPHLDKGRVDLVNDFGKTFAVCVTMDILGLDKRDHQQIQDWHSGVADFITTLNQPMEARAYSLWCSEQLANYLAPVIKERRARPGHDLISMLCTAEYDGMAMSDSDILALILNVLLAATEPADKTLALLIYHLLDNPDQMQDVLADRSLVPRAIAETLRFKPPVQLIPRQLAQDTEIAGVILPQDTIIFCMIGAANRDPAAFERADEFDIHRSDLDPKSAFTGAARHLAFGSGMHHCLGAEFARAEIEIVVNLVLDRMQNIRLEDSFVYRETGLYTRGPASLPVLFDPVTVDSPASGL</sequence>
<dbReference type="OrthoDB" id="9801155at2"/>
<comment type="similarity">
    <text evidence="1 2">Belongs to the cytochrome P450 family.</text>
</comment>
<dbReference type="AlphaFoldDB" id="A0A2W1LMK6"/>
<dbReference type="PANTHER" id="PTHR46696:SF3">
    <property type="entry name" value="PULCHERRIMINIC ACID SYNTHASE"/>
    <property type="match status" value="1"/>
</dbReference>
<keyword evidence="2" id="KW-0349">Heme</keyword>
<dbReference type="Pfam" id="PF00067">
    <property type="entry name" value="p450"/>
    <property type="match status" value="1"/>
</dbReference>
<dbReference type="InterPro" id="IPR030904">
    <property type="entry name" value="CypX"/>
</dbReference>
<gene>
    <name evidence="3" type="ORF">DNH61_14250</name>
</gene>
<dbReference type="PROSITE" id="PS00086">
    <property type="entry name" value="CYTOCHROME_P450"/>
    <property type="match status" value="1"/>
</dbReference>
<protein>
    <submittedName>
        <fullName evidence="3">Cytochrome</fullName>
    </submittedName>
</protein>
<organism evidence="3 4">
    <name type="scientific">Paenibacillus sambharensis</name>
    <dbReference type="NCBI Taxonomy" id="1803190"/>
    <lineage>
        <taxon>Bacteria</taxon>
        <taxon>Bacillati</taxon>
        <taxon>Bacillota</taxon>
        <taxon>Bacilli</taxon>
        <taxon>Bacillales</taxon>
        <taxon>Paenibacillaceae</taxon>
        <taxon>Paenibacillus</taxon>
    </lineage>
</organism>
<dbReference type="GO" id="GO:0046148">
    <property type="term" value="P:pigment biosynthetic process"/>
    <property type="evidence" value="ECO:0007669"/>
    <property type="project" value="InterPro"/>
</dbReference>
<dbReference type="InterPro" id="IPR017972">
    <property type="entry name" value="Cyt_P450_CS"/>
</dbReference>
<evidence type="ECO:0000313" key="3">
    <source>
        <dbReference type="EMBL" id="PZD95674.1"/>
    </source>
</evidence>
<dbReference type="GO" id="GO:0005506">
    <property type="term" value="F:iron ion binding"/>
    <property type="evidence" value="ECO:0007669"/>
    <property type="project" value="InterPro"/>
</dbReference>
<dbReference type="InterPro" id="IPR036396">
    <property type="entry name" value="Cyt_P450_sf"/>
</dbReference>